<proteinExistence type="predicted"/>
<sequence length="174" mass="19491">MSQLALAQFENQRLRIENSGTTVDVPNDNVARLMYYLHCISCLLGDCVPANFTNYRLYRSLTQRERLLVIGLAVELTPDKVPVFIPVSSLPDGKSNVFLKFSSLTETVTALGIRAGGAEMMALQRQAGRGQQLIEVMAYTQGWLNRNYLSPLMAIRSEMQREQSRRQSSGCSLL</sequence>
<dbReference type="WBParaSite" id="maker-uti_cns_0000148-snap-gene-0.6-mRNA-1">
    <property type="protein sequence ID" value="maker-uti_cns_0000148-snap-gene-0.6-mRNA-1"/>
    <property type="gene ID" value="maker-uti_cns_0000148-snap-gene-0.6"/>
</dbReference>
<protein>
    <submittedName>
        <fullName evidence="2">General secretion pathway protein E</fullName>
    </submittedName>
</protein>
<evidence type="ECO:0000313" key="2">
    <source>
        <dbReference type="WBParaSite" id="maker-uti_cns_0000148-snap-gene-0.6-mRNA-1"/>
    </source>
</evidence>
<accession>A0A1I8FV80</accession>
<dbReference type="AlphaFoldDB" id="A0A1I8FV80"/>
<organism evidence="1 2">
    <name type="scientific">Macrostomum lignano</name>
    <dbReference type="NCBI Taxonomy" id="282301"/>
    <lineage>
        <taxon>Eukaryota</taxon>
        <taxon>Metazoa</taxon>
        <taxon>Spiralia</taxon>
        <taxon>Lophotrochozoa</taxon>
        <taxon>Platyhelminthes</taxon>
        <taxon>Rhabditophora</taxon>
        <taxon>Macrostomorpha</taxon>
        <taxon>Macrostomida</taxon>
        <taxon>Macrostomidae</taxon>
        <taxon>Macrostomum</taxon>
    </lineage>
</organism>
<evidence type="ECO:0000313" key="1">
    <source>
        <dbReference type="Proteomes" id="UP000095280"/>
    </source>
</evidence>
<name>A0A1I8FV80_9PLAT</name>
<dbReference type="OrthoDB" id="661148at2759"/>
<reference evidence="2" key="1">
    <citation type="submission" date="2016-11" db="UniProtKB">
        <authorList>
            <consortium name="WormBaseParasite"/>
        </authorList>
    </citation>
    <scope>IDENTIFICATION</scope>
</reference>
<dbReference type="Proteomes" id="UP000095280">
    <property type="component" value="Unplaced"/>
</dbReference>
<keyword evidence="1" id="KW-1185">Reference proteome</keyword>